<dbReference type="HAMAP" id="MF_01927">
    <property type="entry name" value="PurU"/>
    <property type="match status" value="1"/>
</dbReference>
<dbReference type="Gene3D" id="3.30.70.260">
    <property type="match status" value="1"/>
</dbReference>
<dbReference type="CDD" id="cd04875">
    <property type="entry name" value="ACT_F4HF-DF"/>
    <property type="match status" value="1"/>
</dbReference>
<sequence>MGITGEAGVISPIVTTVSNDNLVLTVKCPDRPGITYAITGLLASVGGNILESQQFNDRESGYFFVRIEAEVPGGLPTIENAFAALAANHGMTYQISQANRPMRTLIMVTKDSHCLADLLSKQHEGRLPIDVVGVVGNHETLRPLAEFYGQDFIHIPITKDTKPEAEARLWELITERDVELVVLARYMQILSEDMCTKLAGRAINIHHSFLPSFKGARPYQQAHNRGVKLIGATAHYVTADLDEGPIIEQDVVRVAHDEDERELMAKGAEVERQVLSRAVRWHAEHRVMMNGQRTVIFS</sequence>
<comment type="pathway">
    <text evidence="3">Purine metabolism; IMP biosynthesis via de novo pathway; formate from 10-formyl-5,6,7,8-tetrahydrofolate: step 1/1.</text>
</comment>
<dbReference type="EC" id="3.5.1.10" evidence="3 4"/>
<dbReference type="CDD" id="cd08648">
    <property type="entry name" value="FMT_core_Formyl-FH4-Hydrolase_C"/>
    <property type="match status" value="1"/>
</dbReference>
<name>A0A448PG33_9ACTO</name>
<dbReference type="NCBIfam" id="TIGR00655">
    <property type="entry name" value="PurU"/>
    <property type="match status" value="1"/>
</dbReference>
<dbReference type="Pfam" id="PF00551">
    <property type="entry name" value="Formyl_trans_N"/>
    <property type="match status" value="1"/>
</dbReference>
<dbReference type="PRINTS" id="PR01575">
    <property type="entry name" value="FFH4HYDRLASE"/>
</dbReference>
<dbReference type="InterPro" id="IPR002376">
    <property type="entry name" value="Formyl_transf_N"/>
</dbReference>
<keyword evidence="2 3" id="KW-0378">Hydrolase</keyword>
<comment type="catalytic activity">
    <reaction evidence="3">
        <text>(6R)-10-formyltetrahydrofolate + H2O = (6S)-5,6,7,8-tetrahydrofolate + formate + H(+)</text>
        <dbReference type="Rhea" id="RHEA:19833"/>
        <dbReference type="ChEBI" id="CHEBI:15377"/>
        <dbReference type="ChEBI" id="CHEBI:15378"/>
        <dbReference type="ChEBI" id="CHEBI:15740"/>
        <dbReference type="ChEBI" id="CHEBI:57453"/>
        <dbReference type="ChEBI" id="CHEBI:195366"/>
        <dbReference type="EC" id="3.5.1.10"/>
    </reaction>
</comment>
<dbReference type="PANTHER" id="PTHR42706:SF1">
    <property type="entry name" value="FORMYLTETRAHYDROFOLATE DEFORMYLASE 2, MITOCHONDRIAL"/>
    <property type="match status" value="1"/>
</dbReference>
<keyword evidence="3" id="KW-0658">Purine biosynthesis</keyword>
<dbReference type="EMBL" id="LR134476">
    <property type="protein sequence ID" value="VEI13921.1"/>
    <property type="molecule type" value="Genomic_DNA"/>
</dbReference>
<dbReference type="SUPFAM" id="SSF55021">
    <property type="entry name" value="ACT-like"/>
    <property type="match status" value="1"/>
</dbReference>
<dbReference type="NCBIfam" id="NF004684">
    <property type="entry name" value="PRK06027.1"/>
    <property type="match status" value="1"/>
</dbReference>
<dbReference type="InterPro" id="IPR002912">
    <property type="entry name" value="ACT_dom"/>
</dbReference>
<dbReference type="SUPFAM" id="SSF53328">
    <property type="entry name" value="Formyltransferase"/>
    <property type="match status" value="1"/>
</dbReference>
<feature type="domain" description="ACT" evidence="5">
    <location>
        <begin position="23"/>
        <end position="100"/>
    </location>
</feature>
<accession>A0A448PG33</accession>
<dbReference type="PANTHER" id="PTHR42706">
    <property type="entry name" value="FORMYLTETRAHYDROFOLATE DEFORMYLASE"/>
    <property type="match status" value="1"/>
</dbReference>
<feature type="active site" evidence="3">
    <location>
        <position position="242"/>
    </location>
</feature>
<dbReference type="Pfam" id="PF01842">
    <property type="entry name" value="ACT"/>
    <property type="match status" value="1"/>
</dbReference>
<keyword evidence="1 3" id="KW-0554">One-carbon metabolism</keyword>
<keyword evidence="7" id="KW-1185">Reference proteome</keyword>
<dbReference type="GO" id="GO:0008864">
    <property type="term" value="F:formyltetrahydrofolate deformylase activity"/>
    <property type="evidence" value="ECO:0007669"/>
    <property type="project" value="UniProtKB-UniRule"/>
</dbReference>
<dbReference type="RefSeq" id="WP_126416972.1">
    <property type="nucleotide sequence ID" value="NZ_LR134476.1"/>
</dbReference>
<gene>
    <name evidence="3 6" type="primary">purU</name>
    <name evidence="6" type="ORF">NCTC13354_01647</name>
</gene>
<evidence type="ECO:0000313" key="7">
    <source>
        <dbReference type="Proteomes" id="UP000269542"/>
    </source>
</evidence>
<dbReference type="OrthoDB" id="9806170at2"/>
<dbReference type="InterPro" id="IPR004810">
    <property type="entry name" value="PurU"/>
</dbReference>
<dbReference type="InterPro" id="IPR041729">
    <property type="entry name" value="Formyl-FH4-Hydrolase_C"/>
</dbReference>
<dbReference type="Proteomes" id="UP000269542">
    <property type="component" value="Chromosome"/>
</dbReference>
<evidence type="ECO:0000256" key="2">
    <source>
        <dbReference type="ARBA" id="ARBA00022801"/>
    </source>
</evidence>
<comment type="similarity">
    <text evidence="3">Belongs to the PurU family.</text>
</comment>
<evidence type="ECO:0000313" key="6">
    <source>
        <dbReference type="EMBL" id="VEI13921.1"/>
    </source>
</evidence>
<proteinExistence type="inferred from homology"/>
<dbReference type="GO" id="GO:0006189">
    <property type="term" value="P:'de novo' IMP biosynthetic process"/>
    <property type="evidence" value="ECO:0007669"/>
    <property type="project" value="UniProtKB-UniRule"/>
</dbReference>
<protein>
    <recommendedName>
        <fullName evidence="3 4">Formyltetrahydrofolate deformylase</fullName>
        <ecNumber evidence="3 4">3.5.1.10</ecNumber>
    </recommendedName>
    <alternativeName>
        <fullName evidence="3">Formyl-FH(4) hydrolase</fullName>
    </alternativeName>
</protein>
<evidence type="ECO:0000256" key="3">
    <source>
        <dbReference type="HAMAP-Rule" id="MF_01927"/>
    </source>
</evidence>
<dbReference type="GO" id="GO:0006730">
    <property type="term" value="P:one-carbon metabolic process"/>
    <property type="evidence" value="ECO:0007669"/>
    <property type="project" value="UniProtKB-KW"/>
</dbReference>
<organism evidence="6 7">
    <name type="scientific">Trueperella bialowiezensis</name>
    <dbReference type="NCBI Taxonomy" id="312285"/>
    <lineage>
        <taxon>Bacteria</taxon>
        <taxon>Bacillati</taxon>
        <taxon>Actinomycetota</taxon>
        <taxon>Actinomycetes</taxon>
        <taxon>Actinomycetales</taxon>
        <taxon>Actinomycetaceae</taxon>
        <taxon>Trueperella</taxon>
    </lineage>
</organism>
<dbReference type="KEGG" id="tbw:NCTC13354_01647"/>
<dbReference type="InterPro" id="IPR045865">
    <property type="entry name" value="ACT-like_dom_sf"/>
</dbReference>
<dbReference type="PIRSF" id="PIRSF036480">
    <property type="entry name" value="FormyFH4_hydr"/>
    <property type="match status" value="1"/>
</dbReference>
<dbReference type="AlphaFoldDB" id="A0A448PG33"/>
<comment type="function">
    <text evidence="3">Catalyzes the hydrolysis of 10-formyltetrahydrofolate (formyl-FH4) to formate and tetrahydrofolate (FH4).</text>
</comment>
<evidence type="ECO:0000256" key="1">
    <source>
        <dbReference type="ARBA" id="ARBA00022563"/>
    </source>
</evidence>
<evidence type="ECO:0000259" key="5">
    <source>
        <dbReference type="PROSITE" id="PS51671"/>
    </source>
</evidence>
<dbReference type="UniPathway" id="UPA00074">
    <property type="reaction ID" value="UER00170"/>
</dbReference>
<dbReference type="PROSITE" id="PS51671">
    <property type="entry name" value="ACT"/>
    <property type="match status" value="1"/>
</dbReference>
<dbReference type="InterPro" id="IPR044074">
    <property type="entry name" value="PurU_ACT"/>
</dbReference>
<evidence type="ECO:0000256" key="4">
    <source>
        <dbReference type="NCBIfam" id="TIGR00655"/>
    </source>
</evidence>
<reference evidence="6 7" key="1">
    <citation type="submission" date="2018-12" db="EMBL/GenBank/DDBJ databases">
        <authorList>
            <consortium name="Pathogen Informatics"/>
        </authorList>
    </citation>
    <scope>NUCLEOTIDE SEQUENCE [LARGE SCALE GENOMIC DNA]</scope>
    <source>
        <strain evidence="6 7">NCTC13354</strain>
    </source>
</reference>
<dbReference type="Gene3D" id="3.40.50.170">
    <property type="entry name" value="Formyl transferase, N-terminal domain"/>
    <property type="match status" value="1"/>
</dbReference>
<dbReference type="InterPro" id="IPR036477">
    <property type="entry name" value="Formyl_transf_N_sf"/>
</dbReference>